<dbReference type="CDD" id="cd03046">
    <property type="entry name" value="GST_N_GTT1_like"/>
    <property type="match status" value="1"/>
</dbReference>
<proteinExistence type="inferred from homology"/>
<dbReference type="PANTHER" id="PTHR44051">
    <property type="entry name" value="GLUTATHIONE S-TRANSFERASE-RELATED"/>
    <property type="match status" value="1"/>
</dbReference>
<evidence type="ECO:0000313" key="3">
    <source>
        <dbReference type="EMBL" id="KAJ7710546.1"/>
    </source>
</evidence>
<name>A0AAD7H251_MYCRO</name>
<keyword evidence="4" id="KW-1185">Reference proteome</keyword>
<dbReference type="Gene3D" id="1.20.1050.10">
    <property type="match status" value="1"/>
</dbReference>
<dbReference type="Gene3D" id="3.40.30.10">
    <property type="entry name" value="Glutaredoxin"/>
    <property type="match status" value="1"/>
</dbReference>
<reference evidence="3" key="1">
    <citation type="submission" date="2023-03" db="EMBL/GenBank/DDBJ databases">
        <title>Massive genome expansion in bonnet fungi (Mycena s.s.) driven by repeated elements and novel gene families across ecological guilds.</title>
        <authorList>
            <consortium name="Lawrence Berkeley National Laboratory"/>
            <person name="Harder C.B."/>
            <person name="Miyauchi S."/>
            <person name="Viragh M."/>
            <person name="Kuo A."/>
            <person name="Thoen E."/>
            <person name="Andreopoulos B."/>
            <person name="Lu D."/>
            <person name="Skrede I."/>
            <person name="Drula E."/>
            <person name="Henrissat B."/>
            <person name="Morin E."/>
            <person name="Kohler A."/>
            <person name="Barry K."/>
            <person name="LaButti K."/>
            <person name="Morin E."/>
            <person name="Salamov A."/>
            <person name="Lipzen A."/>
            <person name="Mereny Z."/>
            <person name="Hegedus B."/>
            <person name="Baldrian P."/>
            <person name="Stursova M."/>
            <person name="Weitz H."/>
            <person name="Taylor A."/>
            <person name="Grigoriev I.V."/>
            <person name="Nagy L.G."/>
            <person name="Martin F."/>
            <person name="Kauserud H."/>
        </authorList>
    </citation>
    <scope>NUCLEOTIDE SEQUENCE</scope>
    <source>
        <strain evidence="3">CBHHK067</strain>
    </source>
</reference>
<evidence type="ECO:0000313" key="4">
    <source>
        <dbReference type="Proteomes" id="UP001221757"/>
    </source>
</evidence>
<organism evidence="3 4">
    <name type="scientific">Mycena rosella</name>
    <name type="common">Pink bonnet</name>
    <name type="synonym">Agaricus rosellus</name>
    <dbReference type="NCBI Taxonomy" id="1033263"/>
    <lineage>
        <taxon>Eukaryota</taxon>
        <taxon>Fungi</taxon>
        <taxon>Dikarya</taxon>
        <taxon>Basidiomycota</taxon>
        <taxon>Agaricomycotina</taxon>
        <taxon>Agaricomycetes</taxon>
        <taxon>Agaricomycetidae</taxon>
        <taxon>Agaricales</taxon>
        <taxon>Marasmiineae</taxon>
        <taxon>Mycenaceae</taxon>
        <taxon>Mycena</taxon>
    </lineage>
</organism>
<dbReference type="SUPFAM" id="SSF52833">
    <property type="entry name" value="Thioredoxin-like"/>
    <property type="match status" value="1"/>
</dbReference>
<comment type="caution">
    <text evidence="3">The sequence shown here is derived from an EMBL/GenBank/DDBJ whole genome shotgun (WGS) entry which is preliminary data.</text>
</comment>
<gene>
    <name evidence="3" type="ORF">B0H17DRAFT_1155442</name>
</gene>
<dbReference type="AlphaFoldDB" id="A0AAD7H251"/>
<dbReference type="PANTHER" id="PTHR44051:SF9">
    <property type="entry name" value="GLUTATHIONE S-TRANSFERASE 1"/>
    <property type="match status" value="1"/>
</dbReference>
<evidence type="ECO:0000259" key="2">
    <source>
        <dbReference type="PROSITE" id="PS50404"/>
    </source>
</evidence>
<dbReference type="InterPro" id="IPR036249">
    <property type="entry name" value="Thioredoxin-like_sf"/>
</dbReference>
<dbReference type="PROSITE" id="PS50404">
    <property type="entry name" value="GST_NTER"/>
    <property type="match status" value="1"/>
</dbReference>
<dbReference type="Proteomes" id="UP001221757">
    <property type="component" value="Unassembled WGS sequence"/>
</dbReference>
<evidence type="ECO:0000256" key="1">
    <source>
        <dbReference type="ARBA" id="ARBA00007409"/>
    </source>
</evidence>
<protein>
    <submittedName>
        <fullName evidence="3">Glutathione S-transferase</fullName>
    </submittedName>
</protein>
<dbReference type="InterPro" id="IPR004045">
    <property type="entry name" value="Glutathione_S-Trfase_N"/>
</dbReference>
<sequence>MSSTATPVSSASEIPKITLHWLEKSCSQRILWLLEELSILYGIEVHKRDPKTNLTLPELKTVHPLGKFPVITVGDHTIAESAVIVEYLSEHFRTALIPSKWKDGCKGKLGGDTEEYLHYRYYMHYCEGSLMSLLMVSLVANSLRAPVPFFICPVTSGISAKIRSGYLEPNLVTHFGLTSADIMMSFPILRPGPAGLAKETHSKLFAYAELLKGSESYKRAVDKIVKLEGKYTLL</sequence>
<dbReference type="Pfam" id="PF13409">
    <property type="entry name" value="GST_N_2"/>
    <property type="match status" value="1"/>
</dbReference>
<feature type="domain" description="GST N-terminal" evidence="2">
    <location>
        <begin position="14"/>
        <end position="96"/>
    </location>
</feature>
<accession>A0AAD7H251</accession>
<dbReference type="EMBL" id="JARKIE010000001">
    <property type="protein sequence ID" value="KAJ7710546.1"/>
    <property type="molecule type" value="Genomic_DNA"/>
</dbReference>
<comment type="similarity">
    <text evidence="1">Belongs to the GST superfamily.</text>
</comment>